<dbReference type="WBParaSite" id="nRc.2.0.1.t47926-RA">
    <property type="protein sequence ID" value="nRc.2.0.1.t47926-RA"/>
    <property type="gene ID" value="nRc.2.0.1.g47926"/>
</dbReference>
<keyword evidence="1" id="KW-1185">Reference proteome</keyword>
<protein>
    <submittedName>
        <fullName evidence="2">Uncharacterized protein</fullName>
    </submittedName>
</protein>
<proteinExistence type="predicted"/>
<reference evidence="2" key="1">
    <citation type="submission" date="2022-11" db="UniProtKB">
        <authorList>
            <consortium name="WormBaseParasite"/>
        </authorList>
    </citation>
    <scope>IDENTIFICATION</scope>
</reference>
<evidence type="ECO:0000313" key="1">
    <source>
        <dbReference type="Proteomes" id="UP000887565"/>
    </source>
</evidence>
<organism evidence="1 2">
    <name type="scientific">Romanomermis culicivorax</name>
    <name type="common">Nematode worm</name>
    <dbReference type="NCBI Taxonomy" id="13658"/>
    <lineage>
        <taxon>Eukaryota</taxon>
        <taxon>Metazoa</taxon>
        <taxon>Ecdysozoa</taxon>
        <taxon>Nematoda</taxon>
        <taxon>Enoplea</taxon>
        <taxon>Dorylaimia</taxon>
        <taxon>Mermithida</taxon>
        <taxon>Mermithoidea</taxon>
        <taxon>Mermithidae</taxon>
        <taxon>Romanomermis</taxon>
    </lineage>
</organism>
<evidence type="ECO:0000313" key="2">
    <source>
        <dbReference type="WBParaSite" id="nRc.2.0.1.t47926-RA"/>
    </source>
</evidence>
<accession>A0A915LDM1</accession>
<dbReference type="AlphaFoldDB" id="A0A915LDM1"/>
<name>A0A915LDM1_ROMCU</name>
<sequence length="112" mass="12713">MRIAKDVKSVLSLVPSTPPEFIQSRTPHFSPKLSEVTLAEAEATYTGKGPAFLDLNIEECGHDPLDELQFKMSQKDDKNGLLKVKIDKMADSMMEVQYLLEKFILDQREKDI</sequence>
<dbReference type="Proteomes" id="UP000887565">
    <property type="component" value="Unplaced"/>
</dbReference>